<feature type="transmembrane region" description="Helical" evidence="1">
    <location>
        <begin position="302"/>
        <end position="324"/>
    </location>
</feature>
<evidence type="ECO:0000256" key="1">
    <source>
        <dbReference type="SAM" id="Phobius"/>
    </source>
</evidence>
<keyword evidence="1" id="KW-0812">Transmembrane</keyword>
<evidence type="ECO:0000313" key="3">
    <source>
        <dbReference type="Proteomes" id="UP001165060"/>
    </source>
</evidence>
<name>A0ABQ6N524_9STRA</name>
<keyword evidence="1" id="KW-1133">Transmembrane helix</keyword>
<feature type="transmembrane region" description="Helical" evidence="1">
    <location>
        <begin position="462"/>
        <end position="484"/>
    </location>
</feature>
<feature type="transmembrane region" description="Helical" evidence="1">
    <location>
        <begin position="224"/>
        <end position="247"/>
    </location>
</feature>
<accession>A0ABQ6N524</accession>
<comment type="caution">
    <text evidence="2">The sequence shown here is derived from an EMBL/GenBank/DDBJ whole genome shotgun (WGS) entry which is preliminary data.</text>
</comment>
<feature type="transmembrane region" description="Helical" evidence="1">
    <location>
        <begin position="330"/>
        <end position="352"/>
    </location>
</feature>
<evidence type="ECO:0000313" key="2">
    <source>
        <dbReference type="EMBL" id="GMI39741.1"/>
    </source>
</evidence>
<dbReference type="Proteomes" id="UP001165060">
    <property type="component" value="Unassembled WGS sequence"/>
</dbReference>
<gene>
    <name evidence="2" type="ORF">TeGR_g11766</name>
</gene>
<feature type="transmembrane region" description="Helical" evidence="1">
    <location>
        <begin position="193"/>
        <end position="212"/>
    </location>
</feature>
<reference evidence="2 3" key="1">
    <citation type="journal article" date="2023" name="Commun. Biol.">
        <title>Genome analysis of Parmales, the sister group of diatoms, reveals the evolutionary specialization of diatoms from phago-mixotrophs to photoautotrophs.</title>
        <authorList>
            <person name="Ban H."/>
            <person name="Sato S."/>
            <person name="Yoshikawa S."/>
            <person name="Yamada K."/>
            <person name="Nakamura Y."/>
            <person name="Ichinomiya M."/>
            <person name="Sato N."/>
            <person name="Blanc-Mathieu R."/>
            <person name="Endo H."/>
            <person name="Kuwata A."/>
            <person name="Ogata H."/>
        </authorList>
    </citation>
    <scope>NUCLEOTIDE SEQUENCE [LARGE SCALE GENOMIC DNA]</scope>
</reference>
<dbReference type="EMBL" id="BRYB01002104">
    <property type="protein sequence ID" value="GMI39741.1"/>
    <property type="molecule type" value="Genomic_DNA"/>
</dbReference>
<feature type="transmembrane region" description="Helical" evidence="1">
    <location>
        <begin position="505"/>
        <end position="529"/>
    </location>
</feature>
<keyword evidence="1" id="KW-0472">Membrane</keyword>
<keyword evidence="3" id="KW-1185">Reference proteome</keyword>
<feature type="transmembrane region" description="Helical" evidence="1">
    <location>
        <begin position="88"/>
        <end position="108"/>
    </location>
</feature>
<proteinExistence type="predicted"/>
<protein>
    <submittedName>
        <fullName evidence="2">Uncharacterized protein</fullName>
    </submittedName>
</protein>
<feature type="transmembrane region" description="Helical" evidence="1">
    <location>
        <begin position="433"/>
        <end position="450"/>
    </location>
</feature>
<organism evidence="2 3">
    <name type="scientific">Tetraparma gracilis</name>
    <dbReference type="NCBI Taxonomy" id="2962635"/>
    <lineage>
        <taxon>Eukaryota</taxon>
        <taxon>Sar</taxon>
        <taxon>Stramenopiles</taxon>
        <taxon>Ochrophyta</taxon>
        <taxon>Bolidophyceae</taxon>
        <taxon>Parmales</taxon>
        <taxon>Triparmaceae</taxon>
        <taxon>Tetraparma</taxon>
    </lineage>
</organism>
<feature type="transmembrane region" description="Helical" evidence="1">
    <location>
        <begin position="259"/>
        <end position="281"/>
    </location>
</feature>
<sequence>MSSAGSSRASERRNSLLDSVVHRLSVDLGVIGGLGPDGVPLPPFPGPSQVLDEEQGIARTQSTVVGGIETVDHPVSILYQVYRTNVEGLVSATPALAFILGSKLLVDWLAAKGGPWGDTMGARCAICMAGVELMLMGLNYKKPGYVRKRLLLGKFSGSNTPLHPPYTLHSGVPAQIVFAALLSYALFDWKLGMWTPLMMTLSFWLSMLAHYPMNAEKVPFLQHVLSSLVIALVGHLGIVGFIYAIVIPTRLLAENDRPILTLLTTGVAFPFLAFLLRKAVFRILWKQVSSSTGLTPVQRMGLYARGVKVGSLMILITPTVTLYFNTNIKYAIGSAMLQIVTEVLGKIWIIYAMKMQFKDYVKTLQEKPKGALGVAKVAVLKASQEAGVNNDVQQASLGESNEEEDEQDFEANMAAKQKHAFAMMAVRWHGEIVAEKGCILAAALIASLYFADLVESDSQGLILIGSVFYAAEALCDFIFVWVMDEHMEVPMLSAVAYEPLLSKDSIVGGVMLALTFVATSNCIAMAASVDL</sequence>